<keyword evidence="2" id="KW-1133">Transmembrane helix</keyword>
<evidence type="ECO:0000313" key="4">
    <source>
        <dbReference type="EMBL" id="AUX08614.1"/>
    </source>
</evidence>
<evidence type="ECO:0000256" key="1">
    <source>
        <dbReference type="SAM" id="MobiDB-lite"/>
    </source>
</evidence>
<feature type="transmembrane region" description="Helical" evidence="2">
    <location>
        <begin position="148"/>
        <end position="169"/>
    </location>
</feature>
<dbReference type="Proteomes" id="UP000263012">
    <property type="component" value="Chromosome"/>
</dbReference>
<dbReference type="EMBL" id="CP025066">
    <property type="protein sequence ID" value="AUX08614.1"/>
    <property type="molecule type" value="Genomic_DNA"/>
</dbReference>
<dbReference type="RefSeq" id="WP_119815840.1">
    <property type="nucleotide sequence ID" value="NZ_CP025066.1"/>
</dbReference>
<accession>A0A343THP2</accession>
<name>A0A343THP2_9EURY</name>
<feature type="transmembrane region" description="Helical" evidence="2">
    <location>
        <begin position="49"/>
        <end position="69"/>
    </location>
</feature>
<reference evidence="5" key="1">
    <citation type="submission" date="2017-11" db="EMBL/GenBank/DDBJ databases">
        <title>Phenotypic and genomic properties of facultatively anaerobic sulfur-reducing natronoarchaea from hypersaline soda lakes.</title>
        <authorList>
            <person name="Sorokin D.Y."/>
            <person name="Kublanov I.V."/>
            <person name="Roman P."/>
            <person name="Sinninghe Damste J.S."/>
            <person name="Golyshin P.N."/>
            <person name="Rojo D."/>
            <person name="Ciordia S."/>
            <person name="Mena M.D.C."/>
            <person name="Ferrer M."/>
            <person name="Messina E."/>
            <person name="Smedile F."/>
            <person name="La Spada G."/>
            <person name="La Cono V."/>
            <person name="Yakimov M.M."/>
        </authorList>
    </citation>
    <scope>NUCLEOTIDE SEQUENCE [LARGE SCALE GENOMIC DNA]</scope>
    <source>
        <strain evidence="5">AArc-Sl</strain>
    </source>
</reference>
<keyword evidence="2" id="KW-0472">Membrane</keyword>
<evidence type="ECO:0000259" key="3">
    <source>
        <dbReference type="Pfam" id="PF26650"/>
    </source>
</evidence>
<feature type="domain" description="DUF8215" evidence="3">
    <location>
        <begin position="40"/>
        <end position="170"/>
    </location>
</feature>
<keyword evidence="2" id="KW-0812">Transmembrane</keyword>
<dbReference type="OrthoDB" id="211656at2157"/>
<organism evidence="4 5">
    <name type="scientific">Halalkaliarchaeum desulfuricum</name>
    <dbReference type="NCBI Taxonomy" id="2055893"/>
    <lineage>
        <taxon>Archaea</taxon>
        <taxon>Methanobacteriati</taxon>
        <taxon>Methanobacteriota</taxon>
        <taxon>Stenosarchaea group</taxon>
        <taxon>Halobacteria</taxon>
        <taxon>Halobacteriales</taxon>
        <taxon>Haloferacaceae</taxon>
        <taxon>Halalkaliarchaeum</taxon>
    </lineage>
</organism>
<dbReference type="Pfam" id="PF26650">
    <property type="entry name" value="DUF8215"/>
    <property type="match status" value="1"/>
</dbReference>
<dbReference type="GeneID" id="37877321"/>
<feature type="transmembrane region" description="Helical" evidence="2">
    <location>
        <begin position="108"/>
        <end position="128"/>
    </location>
</feature>
<dbReference type="AlphaFoldDB" id="A0A343THP2"/>
<dbReference type="KEGG" id="hdf:AArcSl_0976"/>
<evidence type="ECO:0000313" key="5">
    <source>
        <dbReference type="Proteomes" id="UP000263012"/>
    </source>
</evidence>
<sequence>MTEDDGRYRRPPPGREAAASRSPERRIWYGYGQLARGKKDPLGMFLHDVIRVFGEVAVLGLPALLYIWQYPRTEFVDVTAMALVAWVTMTIVGALVRGGWIHPLWTAIPGWVTLAPSLLVLRVGYFNLTLLAAAFGGLSLSGATSRPWLGLLVSGIVATVATLLFPRTVDEFMARRR</sequence>
<feature type="transmembrane region" description="Helical" evidence="2">
    <location>
        <begin position="75"/>
        <end position="96"/>
    </location>
</feature>
<evidence type="ECO:0000256" key="2">
    <source>
        <dbReference type="SAM" id="Phobius"/>
    </source>
</evidence>
<gene>
    <name evidence="4" type="ORF">AArcSl_0976</name>
</gene>
<proteinExistence type="predicted"/>
<protein>
    <recommendedName>
        <fullName evidence="3">DUF8215 domain-containing protein</fullName>
    </recommendedName>
</protein>
<dbReference type="InterPro" id="IPR058528">
    <property type="entry name" value="DUF8215"/>
</dbReference>
<keyword evidence="5" id="KW-1185">Reference proteome</keyword>
<feature type="region of interest" description="Disordered" evidence="1">
    <location>
        <begin position="1"/>
        <end position="21"/>
    </location>
</feature>